<proteinExistence type="predicted"/>
<evidence type="ECO:0000313" key="3">
    <source>
        <dbReference type="Proteomes" id="UP000011713"/>
    </source>
</evidence>
<dbReference type="EMBL" id="JH598253">
    <property type="status" value="NOT_ANNOTATED_CDS"/>
    <property type="molecule type" value="Genomic_DNA"/>
</dbReference>
<keyword evidence="3" id="KW-1185">Reference proteome</keyword>
<accession>M4B470</accession>
<dbReference type="AlphaFoldDB" id="M4B470"/>
<evidence type="ECO:0000256" key="1">
    <source>
        <dbReference type="ARBA" id="ARBA00022737"/>
    </source>
</evidence>
<dbReference type="Gene3D" id="1.25.10.10">
    <property type="entry name" value="Leucine-rich Repeat Variant"/>
    <property type="match status" value="1"/>
</dbReference>
<dbReference type="HOGENOM" id="CLU_127943_0_0_1"/>
<evidence type="ECO:0000313" key="2">
    <source>
        <dbReference type="EnsemblProtists" id="HpaP801069"/>
    </source>
</evidence>
<organism evidence="2 3">
    <name type="scientific">Hyaloperonospora arabidopsidis (strain Emoy2)</name>
    <name type="common">Downy mildew agent</name>
    <name type="synonym">Peronospora arabidopsidis</name>
    <dbReference type="NCBI Taxonomy" id="559515"/>
    <lineage>
        <taxon>Eukaryota</taxon>
        <taxon>Sar</taxon>
        <taxon>Stramenopiles</taxon>
        <taxon>Oomycota</taxon>
        <taxon>Peronosporomycetes</taxon>
        <taxon>Peronosporales</taxon>
        <taxon>Peronosporaceae</taxon>
        <taxon>Hyaloperonospora</taxon>
    </lineage>
</organism>
<dbReference type="OMA" id="QAEGCWA"/>
<dbReference type="EnsemblProtists" id="HpaT801069">
    <property type="protein sequence ID" value="HpaP801069"/>
    <property type="gene ID" value="HpaG801069"/>
</dbReference>
<dbReference type="InterPro" id="IPR016024">
    <property type="entry name" value="ARM-type_fold"/>
</dbReference>
<reference evidence="3" key="1">
    <citation type="journal article" date="2010" name="Science">
        <title>Signatures of adaptation to obligate biotrophy in the Hyaloperonospora arabidopsidis genome.</title>
        <authorList>
            <person name="Baxter L."/>
            <person name="Tripathy S."/>
            <person name="Ishaque N."/>
            <person name="Boot N."/>
            <person name="Cabral A."/>
            <person name="Kemen E."/>
            <person name="Thines M."/>
            <person name="Ah-Fong A."/>
            <person name="Anderson R."/>
            <person name="Badejoko W."/>
            <person name="Bittner-Eddy P."/>
            <person name="Boore J.L."/>
            <person name="Chibucos M.C."/>
            <person name="Coates M."/>
            <person name="Dehal P."/>
            <person name="Delehaunty K."/>
            <person name="Dong S."/>
            <person name="Downton P."/>
            <person name="Dumas B."/>
            <person name="Fabro G."/>
            <person name="Fronick C."/>
            <person name="Fuerstenberg S.I."/>
            <person name="Fulton L."/>
            <person name="Gaulin E."/>
            <person name="Govers F."/>
            <person name="Hughes L."/>
            <person name="Humphray S."/>
            <person name="Jiang R.H."/>
            <person name="Judelson H."/>
            <person name="Kamoun S."/>
            <person name="Kyung K."/>
            <person name="Meijer H."/>
            <person name="Minx P."/>
            <person name="Morris P."/>
            <person name="Nelson J."/>
            <person name="Phuntumart V."/>
            <person name="Qutob D."/>
            <person name="Rehmany A."/>
            <person name="Rougon-Cardoso A."/>
            <person name="Ryden P."/>
            <person name="Torto-Alalibo T."/>
            <person name="Studholme D."/>
            <person name="Wang Y."/>
            <person name="Win J."/>
            <person name="Wood J."/>
            <person name="Clifton S.W."/>
            <person name="Rogers J."/>
            <person name="Van den Ackerveken G."/>
            <person name="Jones J.D."/>
            <person name="McDowell J.M."/>
            <person name="Beynon J."/>
            <person name="Tyler B.M."/>
        </authorList>
    </citation>
    <scope>NUCLEOTIDE SEQUENCE [LARGE SCALE GENOMIC DNA]</scope>
    <source>
        <strain evidence="3">Emoy2</strain>
    </source>
</reference>
<dbReference type="PANTHER" id="PTHR22895">
    <property type="entry name" value="ARMADILLO REPEAT-CONTAINING PROTEIN 6"/>
    <property type="match status" value="1"/>
</dbReference>
<dbReference type="VEuPathDB" id="FungiDB:HpaG801069"/>
<protein>
    <submittedName>
        <fullName evidence="2">Uncharacterized protein</fullName>
    </submittedName>
</protein>
<dbReference type="Proteomes" id="UP000011713">
    <property type="component" value="Unassembled WGS sequence"/>
</dbReference>
<dbReference type="SUPFAM" id="SSF48371">
    <property type="entry name" value="ARM repeat"/>
    <property type="match status" value="1"/>
</dbReference>
<keyword evidence="1" id="KW-0677">Repeat</keyword>
<dbReference type="SMART" id="SM00185">
    <property type="entry name" value="ARM"/>
    <property type="match status" value="2"/>
</dbReference>
<dbReference type="InterPro" id="IPR000225">
    <property type="entry name" value="Armadillo"/>
</dbReference>
<dbReference type="InterPro" id="IPR011989">
    <property type="entry name" value="ARM-like"/>
</dbReference>
<sequence length="179" mass="18995">MVVACGSQDEAKQTVSVVTHRDVAEAVAMVQSDSPLVAIEGLAKLAHVTFNDSMGKEVAGKAGAIKAIVDAMERNIANGTVQEDGCHALRNVAFHCLPNLVRVREQGAIAAVLKAMERHLENVAVQAEGCWALLVFCSNTEENTAVAKSQVALVHKAIATYPTNADIQSRGRFLTALFA</sequence>
<reference evidence="2" key="2">
    <citation type="submission" date="2015-06" db="UniProtKB">
        <authorList>
            <consortium name="EnsemblProtists"/>
        </authorList>
    </citation>
    <scope>IDENTIFICATION</scope>
    <source>
        <strain evidence="2">Emoy2</strain>
    </source>
</reference>
<dbReference type="InParanoid" id="M4B470"/>
<name>M4B470_HYAAE</name>
<dbReference type="eggNOG" id="ENOG502RZ2N">
    <property type="taxonomic scope" value="Eukaryota"/>
</dbReference>
<dbReference type="PANTHER" id="PTHR22895:SF0">
    <property type="entry name" value="ARMADILLO REPEAT-CONTAINING PROTEIN 6"/>
    <property type="match status" value="1"/>
</dbReference>